<reference evidence="3" key="2">
    <citation type="journal article" date="2009" name="Genome Res.">
        <title>Comparative genomic analyses of the human fungal pathogens Coccidioides and their relatives.</title>
        <authorList>
            <person name="Sharpton T.J."/>
            <person name="Stajich J.E."/>
            <person name="Rounsley S.D."/>
            <person name="Gardner M.J."/>
            <person name="Wortman J.R."/>
            <person name="Jordar V.S."/>
            <person name="Maiti R."/>
            <person name="Kodira C.D."/>
            <person name="Neafsey D.E."/>
            <person name="Zeng Q."/>
            <person name="Hung C.-Y."/>
            <person name="McMahan C."/>
            <person name="Muszewska A."/>
            <person name="Grynberg M."/>
            <person name="Mandel M.A."/>
            <person name="Kellner E.M."/>
            <person name="Barker B.M."/>
            <person name="Galgiani J.N."/>
            <person name="Orbach M.J."/>
            <person name="Kirkland T.N."/>
            <person name="Cole G.T."/>
            <person name="Henn M.R."/>
            <person name="Birren B.W."/>
            <person name="Taylor J.W."/>
        </authorList>
    </citation>
    <scope>NUCLEOTIDE SEQUENCE [LARGE SCALE GENOMIC DNA]</scope>
    <source>
        <strain evidence="3">RMSCC 3488</strain>
    </source>
</reference>
<evidence type="ECO:0000313" key="3">
    <source>
        <dbReference type="Proteomes" id="UP000054567"/>
    </source>
</evidence>
<evidence type="ECO:0000256" key="1">
    <source>
        <dbReference type="SAM" id="MobiDB-lite"/>
    </source>
</evidence>
<reference evidence="3" key="3">
    <citation type="journal article" date="2010" name="Genome Res.">
        <title>Population genomic sequencing of Coccidioides fungi reveals recent hybridization and transposon control.</title>
        <authorList>
            <person name="Neafsey D.E."/>
            <person name="Barker B.M."/>
            <person name="Sharpton T.J."/>
            <person name="Stajich J.E."/>
            <person name="Park D.J."/>
            <person name="Whiston E."/>
            <person name="Hung C.-Y."/>
            <person name="McMahan C."/>
            <person name="White J."/>
            <person name="Sykes S."/>
            <person name="Heiman D."/>
            <person name="Young S."/>
            <person name="Zeng Q."/>
            <person name="Abouelleil A."/>
            <person name="Aftuck L."/>
            <person name="Bessette D."/>
            <person name="Brown A."/>
            <person name="FitzGerald M."/>
            <person name="Lui A."/>
            <person name="Macdonald J.P."/>
            <person name="Priest M."/>
            <person name="Orbach M.J."/>
            <person name="Galgiani J.N."/>
            <person name="Kirkland T.N."/>
            <person name="Cole G.T."/>
            <person name="Birren B.W."/>
            <person name="Henn M.R."/>
            <person name="Taylor J.W."/>
            <person name="Rounsley S.D."/>
        </authorList>
    </citation>
    <scope>NUCLEOTIDE SEQUENCE [LARGE SCALE GENOMIC DNA]</scope>
    <source>
        <strain evidence="3">RMSCC 3488</strain>
    </source>
</reference>
<dbReference type="PROSITE" id="PS51257">
    <property type="entry name" value="PROKAR_LIPOPROTEIN"/>
    <property type="match status" value="1"/>
</dbReference>
<evidence type="ECO:0000313" key="2">
    <source>
        <dbReference type="EMBL" id="KMM73292.1"/>
    </source>
</evidence>
<organism evidence="2 3">
    <name type="scientific">Coccidioides posadasii RMSCC 3488</name>
    <dbReference type="NCBI Taxonomy" id="454284"/>
    <lineage>
        <taxon>Eukaryota</taxon>
        <taxon>Fungi</taxon>
        <taxon>Dikarya</taxon>
        <taxon>Ascomycota</taxon>
        <taxon>Pezizomycotina</taxon>
        <taxon>Eurotiomycetes</taxon>
        <taxon>Eurotiomycetidae</taxon>
        <taxon>Onygenales</taxon>
        <taxon>Onygenaceae</taxon>
        <taxon>Coccidioides</taxon>
    </lineage>
</organism>
<protein>
    <submittedName>
        <fullName evidence="2">Uncharacterized protein</fullName>
    </submittedName>
</protein>
<feature type="compositionally biased region" description="Polar residues" evidence="1">
    <location>
        <begin position="40"/>
        <end position="60"/>
    </location>
</feature>
<sequence length="203" mass="21706">MVKPGKSASACAFSAVGCSILSRLCARPITHLIGRPGSGNLVSSTRNGGSSVARNGNKPQSQERGKPTVNLWLNPTANNETTCGWGAGIGPGITTALGQAGSRRTLPDIFLYEADHLAKKGGKGGPGRDWVRAQNSIAMLKSTPLYHEPQQRCKNTYFVYVEECVFPLSVLQSNIRYKSLRVYPAISFSSITVVIRVAVKAIS</sequence>
<dbReference type="VEuPathDB" id="FungiDB:CPAG_09581"/>
<dbReference type="EMBL" id="DS268114">
    <property type="protein sequence ID" value="KMM73292.1"/>
    <property type="molecule type" value="Genomic_DNA"/>
</dbReference>
<reference evidence="2 3" key="1">
    <citation type="submission" date="2007-06" db="EMBL/GenBank/DDBJ databases">
        <title>The Genome Sequence of Coccidioides posadasii RMSCC_3488.</title>
        <authorList>
            <consortium name="Coccidioides Genome Resources Consortium"/>
            <consortium name="The Broad Institute Genome Sequencing Platform"/>
            <person name="Henn M.R."/>
            <person name="Sykes S."/>
            <person name="Young S."/>
            <person name="Jaffe D."/>
            <person name="Berlin A."/>
            <person name="Alvarez P."/>
            <person name="Butler J."/>
            <person name="Gnerre S."/>
            <person name="Grabherr M."/>
            <person name="Mauceli E."/>
            <person name="Brockman W."/>
            <person name="Kodira C."/>
            <person name="Alvarado L."/>
            <person name="Zeng Q."/>
            <person name="Crawford M."/>
            <person name="Antoine C."/>
            <person name="Devon K."/>
            <person name="Galgiani J."/>
            <person name="Orsborn K."/>
            <person name="Lewis M.L."/>
            <person name="Nusbaum C."/>
            <person name="Galagan J."/>
            <person name="Birren B."/>
        </authorList>
    </citation>
    <scope>NUCLEOTIDE SEQUENCE [LARGE SCALE GENOMIC DNA]</scope>
    <source>
        <strain evidence="2 3">RMSCC 3488</strain>
    </source>
</reference>
<feature type="region of interest" description="Disordered" evidence="1">
    <location>
        <begin position="36"/>
        <end position="68"/>
    </location>
</feature>
<dbReference type="AlphaFoldDB" id="A0A0J6IMZ4"/>
<name>A0A0J6IMZ4_COCPO</name>
<gene>
    <name evidence="2" type="ORF">CPAG_09581</name>
</gene>
<proteinExistence type="predicted"/>
<accession>A0A0J6IMZ4</accession>
<dbReference type="Proteomes" id="UP000054567">
    <property type="component" value="Unassembled WGS sequence"/>
</dbReference>